<dbReference type="AlphaFoldDB" id="A0A7G6U1I8"/>
<accession>A0A7G6U1I8</accession>
<evidence type="ECO:0000259" key="9">
    <source>
        <dbReference type="Pfam" id="PF01636"/>
    </source>
</evidence>
<comment type="catalytic activity">
    <reaction evidence="5">
        <text>(5R)-5-hydroxy-L-lysine + GTP = (5R)-5-phosphooxy-L-lysine + GDP + H(+)</text>
        <dbReference type="Rhea" id="RHEA:19049"/>
        <dbReference type="ChEBI" id="CHEBI:15378"/>
        <dbReference type="ChEBI" id="CHEBI:37565"/>
        <dbReference type="ChEBI" id="CHEBI:57882"/>
        <dbReference type="ChEBI" id="CHEBI:58189"/>
        <dbReference type="ChEBI" id="CHEBI:58357"/>
        <dbReference type="EC" id="2.7.1.81"/>
    </reaction>
</comment>
<evidence type="ECO:0000256" key="4">
    <source>
        <dbReference type="ARBA" id="ARBA00022777"/>
    </source>
</evidence>
<feature type="domain" description="Aminoglycoside phosphotransferase" evidence="9">
    <location>
        <begin position="156"/>
        <end position="375"/>
    </location>
</feature>
<organism evidence="10 11">
    <name type="scientific">Tardiphaga robiniae</name>
    <dbReference type="NCBI Taxonomy" id="943830"/>
    <lineage>
        <taxon>Bacteria</taxon>
        <taxon>Pseudomonadati</taxon>
        <taxon>Pseudomonadota</taxon>
        <taxon>Alphaproteobacteria</taxon>
        <taxon>Hyphomicrobiales</taxon>
        <taxon>Nitrobacteraceae</taxon>
        <taxon>Tardiphaga</taxon>
    </lineage>
</organism>
<dbReference type="PANTHER" id="PTHR21064:SF1">
    <property type="entry name" value="HYDROXYLYSINE KINASE"/>
    <property type="match status" value="1"/>
</dbReference>
<evidence type="ECO:0000256" key="8">
    <source>
        <dbReference type="ARBA" id="ARBA00040505"/>
    </source>
</evidence>
<dbReference type="GO" id="GO:0005737">
    <property type="term" value="C:cytoplasm"/>
    <property type="evidence" value="ECO:0007669"/>
    <property type="project" value="UniProtKB-SubCell"/>
</dbReference>
<comment type="function">
    <text evidence="6">Catalyzes the GTP-dependent phosphorylation of 5-hydroxy-L-lysine.</text>
</comment>
<reference evidence="11" key="1">
    <citation type="journal article" date="2020" name="Mol. Plant Microbe">
        <title>Rhizobial microsymbionts of the narrowly endemic Oxytropis species growing in Kamchatka are characterized by significant genetic diversity and possess a set of genes that are associated with T3SS and T6SS secretion systems and can affect the development of symbiosis.</title>
        <authorList>
            <person name="Safronova V."/>
            <person name="Guro P."/>
            <person name="Sazanova A."/>
            <person name="Kuznetsova I."/>
            <person name="Belimov A."/>
            <person name="Yakubov V."/>
            <person name="Chirak E."/>
            <person name="Afonin A."/>
            <person name="Gogolev Y."/>
            <person name="Andronov E."/>
            <person name="Tikhonovich I."/>
        </authorList>
    </citation>
    <scope>NUCLEOTIDE SEQUENCE [LARGE SCALE GENOMIC DNA]</scope>
    <source>
        <strain evidence="11">581</strain>
    </source>
</reference>
<evidence type="ECO:0000256" key="3">
    <source>
        <dbReference type="ARBA" id="ARBA00022679"/>
    </source>
</evidence>
<keyword evidence="3 10" id="KW-0808">Transferase</keyword>
<evidence type="ECO:0000256" key="1">
    <source>
        <dbReference type="ARBA" id="ARBA00004496"/>
    </source>
</evidence>
<proteinExistence type="predicted"/>
<dbReference type="RefSeq" id="WP_184511767.1">
    <property type="nucleotide sequence ID" value="NZ_CP050292.1"/>
</dbReference>
<keyword evidence="2" id="KW-0963">Cytoplasm</keyword>
<keyword evidence="4" id="KW-0418">Kinase</keyword>
<dbReference type="InterPro" id="IPR002575">
    <property type="entry name" value="Aminoglycoside_PTrfase"/>
</dbReference>
<dbReference type="Proteomes" id="UP000515291">
    <property type="component" value="Chromosome"/>
</dbReference>
<dbReference type="EMBL" id="CP050292">
    <property type="protein sequence ID" value="QND72870.1"/>
    <property type="molecule type" value="Genomic_DNA"/>
</dbReference>
<evidence type="ECO:0000313" key="11">
    <source>
        <dbReference type="Proteomes" id="UP000515291"/>
    </source>
</evidence>
<evidence type="ECO:0000256" key="7">
    <source>
        <dbReference type="ARBA" id="ARBA00038873"/>
    </source>
</evidence>
<dbReference type="KEGG" id="trb:HB776_17865"/>
<dbReference type="SUPFAM" id="SSF56112">
    <property type="entry name" value="Protein kinase-like (PK-like)"/>
    <property type="match status" value="1"/>
</dbReference>
<dbReference type="GO" id="GO:0047992">
    <property type="term" value="F:hydroxylysine kinase activity"/>
    <property type="evidence" value="ECO:0007669"/>
    <property type="project" value="UniProtKB-EC"/>
</dbReference>
<comment type="subcellular location">
    <subcellularLocation>
        <location evidence="1">Cytoplasm</location>
    </subcellularLocation>
</comment>
<gene>
    <name evidence="10" type="ORF">HB776_17865</name>
</gene>
<evidence type="ECO:0000256" key="5">
    <source>
        <dbReference type="ARBA" id="ARBA00036820"/>
    </source>
</evidence>
<evidence type="ECO:0000256" key="6">
    <source>
        <dbReference type="ARBA" id="ARBA00037368"/>
    </source>
</evidence>
<dbReference type="InterPro" id="IPR011009">
    <property type="entry name" value="Kinase-like_dom_sf"/>
</dbReference>
<evidence type="ECO:0000256" key="2">
    <source>
        <dbReference type="ARBA" id="ARBA00022490"/>
    </source>
</evidence>
<dbReference type="Pfam" id="PF01636">
    <property type="entry name" value="APH"/>
    <property type="match status" value="1"/>
</dbReference>
<dbReference type="InterPro" id="IPR050249">
    <property type="entry name" value="Pseudomonas-type_ThrB"/>
</dbReference>
<name>A0A7G6U1I8_9BRAD</name>
<protein>
    <recommendedName>
        <fullName evidence="8">Hydroxylysine kinase</fullName>
        <ecNumber evidence="7">2.7.1.81</ecNumber>
    </recommendedName>
</protein>
<dbReference type="EC" id="2.7.1.81" evidence="7"/>
<sequence length="460" mass="51388">MKIGSLPKEAIDHRAGYNAKVPVRTFDAVPRSRGDTVAGEDFNALISLTAMKCYRAPRRLPNCAGATGARNRQHVDDCRQLIVYLLADWIVLQKRPPLGREFCGETLQSRGSTQLVAQQGGLAAIFRPIADKEAVALAEAYYDVSGRAIRLTTEKDDTFLLEDSLGPKFILKIANPAEDITEIDCQVKLLRHIEHRDPKLPVPRVIPTRSNVLHFRYKDRAGQSRQVRLMSYLAGVPLSEISSTKRIREKVGVVLGRLRLSMADYHHSADARVLAWDVKHLSSLQSLLSEIADPSQRATLEAAFARFAEIEHLIAATRWQVVHNDFSKSNIVVDPNSSSVVSGIIDFGDAVRTSIAIDLSTALLNQLPADDRADMFADARDVLRGYLTVADLEDAELRLVPHLVMARIVARTVLTIWRARVFPENADYILRNTAQGWAQLNWFLQRSLTEVSDELLQAMR</sequence>
<dbReference type="Gene3D" id="3.90.1200.10">
    <property type="match status" value="1"/>
</dbReference>
<evidence type="ECO:0000313" key="10">
    <source>
        <dbReference type="EMBL" id="QND72870.1"/>
    </source>
</evidence>
<dbReference type="PANTHER" id="PTHR21064">
    <property type="entry name" value="AMINOGLYCOSIDE PHOSPHOTRANSFERASE DOMAIN-CONTAINING PROTEIN-RELATED"/>
    <property type="match status" value="1"/>
</dbReference>